<dbReference type="EMBL" id="RBZM01000005">
    <property type="protein sequence ID" value="RKP54136.1"/>
    <property type="molecule type" value="Genomic_DNA"/>
</dbReference>
<organism evidence="1 2">
    <name type="scientific">Cohnella endophytica</name>
    <dbReference type="NCBI Taxonomy" id="2419778"/>
    <lineage>
        <taxon>Bacteria</taxon>
        <taxon>Bacillati</taxon>
        <taxon>Bacillota</taxon>
        <taxon>Bacilli</taxon>
        <taxon>Bacillales</taxon>
        <taxon>Paenibacillaceae</taxon>
        <taxon>Cohnella</taxon>
    </lineage>
</organism>
<proteinExistence type="predicted"/>
<evidence type="ECO:0000313" key="2">
    <source>
        <dbReference type="Proteomes" id="UP000282076"/>
    </source>
</evidence>
<comment type="caution">
    <text evidence="1">The sequence shown here is derived from an EMBL/GenBank/DDBJ whole genome shotgun (WGS) entry which is preliminary data.</text>
</comment>
<gene>
    <name evidence="1" type="ORF">D7Z26_12200</name>
</gene>
<accession>A0A494Y2M2</accession>
<protein>
    <submittedName>
        <fullName evidence="1">Uncharacterized protein</fullName>
    </submittedName>
</protein>
<evidence type="ECO:0000313" key="1">
    <source>
        <dbReference type="EMBL" id="RKP54136.1"/>
    </source>
</evidence>
<keyword evidence="2" id="KW-1185">Reference proteome</keyword>
<name>A0A494Y2M2_9BACL</name>
<sequence length="102" mass="12121">MKGIQNALGNKGRLITGEYETITWERLEDWEREHIRQYYGLKSDAQVKEPFEMEFVRQARMLQRMNEWDKDVNNNFGRLLQLEDAMTRVSGNVLKMIVLSIV</sequence>
<reference evidence="1 2" key="1">
    <citation type="submission" date="2018-10" db="EMBL/GenBank/DDBJ databases">
        <title>Cohnella sp. M2MS4P-1, whole genome shotgun sequence.</title>
        <authorList>
            <person name="Tuo L."/>
        </authorList>
    </citation>
    <scope>NUCLEOTIDE SEQUENCE [LARGE SCALE GENOMIC DNA]</scope>
    <source>
        <strain evidence="1 2">M2MS4P-1</strain>
    </source>
</reference>
<dbReference type="AlphaFoldDB" id="A0A494Y2M2"/>
<dbReference type="Proteomes" id="UP000282076">
    <property type="component" value="Unassembled WGS sequence"/>
</dbReference>